<keyword evidence="1" id="KW-0227">DNA damage</keyword>
<dbReference type="InterPro" id="IPR043502">
    <property type="entry name" value="DNA/RNA_pol_sf"/>
</dbReference>
<name>A0A5E4XE16_9BURK</name>
<evidence type="ECO:0000313" key="3">
    <source>
        <dbReference type="EMBL" id="VVE34584.1"/>
    </source>
</evidence>
<keyword evidence="4" id="KW-1185">Reference proteome</keyword>
<feature type="domain" description="UmuC" evidence="2">
    <location>
        <begin position="32"/>
        <end position="153"/>
    </location>
</feature>
<reference evidence="3 4" key="1">
    <citation type="submission" date="2019-08" db="EMBL/GenBank/DDBJ databases">
        <authorList>
            <person name="Peeters C."/>
        </authorList>
    </citation>
    <scope>NUCLEOTIDE SEQUENCE [LARGE SCALE GENOMIC DNA]</scope>
    <source>
        <strain evidence="3 4">LMG 30175</strain>
    </source>
</reference>
<proteinExistence type="predicted"/>
<dbReference type="InterPro" id="IPR050356">
    <property type="entry name" value="SulA_CellDiv_inhibitor"/>
</dbReference>
<dbReference type="PANTHER" id="PTHR35369:SF2">
    <property type="entry name" value="BLR3025 PROTEIN"/>
    <property type="match status" value="1"/>
</dbReference>
<dbReference type="GO" id="GO:0006281">
    <property type="term" value="P:DNA repair"/>
    <property type="evidence" value="ECO:0007669"/>
    <property type="project" value="InterPro"/>
</dbReference>
<dbReference type="AlphaFoldDB" id="A0A5E4XE16"/>
<sequence length="530" mass="56212">MHLPQLALEIAPPRTPERSAAAVAGVAELPDADDPIVVLSQTRVWQAGAMARRAGVRASMRRGGVLALLPQARFHDRDEVAEAKALEALALALLRFGPDVAIAAPQCVMLEAGASLRLFGGLAALCRLVVETAHTLGHRVTLGVAATAAGATLLARDMAGGRGRRRRSAQATQAGGVAAAPVPEAAAPIDLDALVPQLDALPVALLTSAGPWLDWLAQIGCATLGALRALPRAGIRRRCGAELPGELARAYGEEVEAPAWYRAPPHFEACLPLPALTSDVNVLLFGLRRLLAQLAGWLGARQLGARIVTLVLEHEPLGRHTLAPTQLAIALAAPSASPDHLLAVCKERLARQPLAAPVLTLRLDVTQTAPYAPVSGALLPEPGRVRHDLVHLLERLSARLGEDRVTQLHVRGDHRPETAFVCMPHGAALPAGAARAGPAADTVSCAAPPRPAWLLDAPRRLEMRQEKPWRDGPLTLLSGPERIEAGWWEPGTVTRDYFIAADAEGALLWIFRERPVHGASAAWYLHGLFG</sequence>
<evidence type="ECO:0000256" key="1">
    <source>
        <dbReference type="ARBA" id="ARBA00022763"/>
    </source>
</evidence>
<dbReference type="CDD" id="cd03468">
    <property type="entry name" value="PolY_like"/>
    <property type="match status" value="1"/>
</dbReference>
<evidence type="ECO:0000313" key="4">
    <source>
        <dbReference type="Proteomes" id="UP000414233"/>
    </source>
</evidence>
<protein>
    <submittedName>
        <fullName evidence="3">DNA polymerase</fullName>
    </submittedName>
</protein>
<dbReference type="Proteomes" id="UP000414233">
    <property type="component" value="Unassembled WGS sequence"/>
</dbReference>
<gene>
    <name evidence="3" type="ORF">PTE30175_03733</name>
</gene>
<dbReference type="InterPro" id="IPR001126">
    <property type="entry name" value="UmuC"/>
</dbReference>
<dbReference type="PANTHER" id="PTHR35369">
    <property type="entry name" value="BLR3025 PROTEIN-RELATED"/>
    <property type="match status" value="1"/>
</dbReference>
<organism evidence="3 4">
    <name type="scientific">Pandoraea terrae</name>
    <dbReference type="NCBI Taxonomy" id="1537710"/>
    <lineage>
        <taxon>Bacteria</taxon>
        <taxon>Pseudomonadati</taxon>
        <taxon>Pseudomonadota</taxon>
        <taxon>Betaproteobacteria</taxon>
        <taxon>Burkholderiales</taxon>
        <taxon>Burkholderiaceae</taxon>
        <taxon>Pandoraea</taxon>
    </lineage>
</organism>
<dbReference type="Pfam" id="PF00817">
    <property type="entry name" value="IMS"/>
    <property type="match status" value="1"/>
</dbReference>
<evidence type="ECO:0000259" key="2">
    <source>
        <dbReference type="Pfam" id="PF00817"/>
    </source>
</evidence>
<dbReference type="EMBL" id="CABPRZ010000017">
    <property type="protein sequence ID" value="VVE34584.1"/>
    <property type="molecule type" value="Genomic_DNA"/>
</dbReference>
<accession>A0A5E4XE16</accession>
<dbReference type="SUPFAM" id="SSF56672">
    <property type="entry name" value="DNA/RNA polymerases"/>
    <property type="match status" value="1"/>
</dbReference>